<feature type="transmembrane region" description="Helical" evidence="7">
    <location>
        <begin position="365"/>
        <end position="387"/>
    </location>
</feature>
<gene>
    <name evidence="10" type="ORF">BHW43_08155</name>
</gene>
<dbReference type="PANTHER" id="PTHR30572">
    <property type="entry name" value="MEMBRANE COMPONENT OF TRANSPORTER-RELATED"/>
    <property type="match status" value="1"/>
</dbReference>
<comment type="subcellular location">
    <subcellularLocation>
        <location evidence="1">Cell membrane</location>
        <topology evidence="1">Multi-pass membrane protein</topology>
    </subcellularLocation>
</comment>
<keyword evidence="4 7" id="KW-1133">Transmembrane helix</keyword>
<evidence type="ECO:0000256" key="3">
    <source>
        <dbReference type="ARBA" id="ARBA00022692"/>
    </source>
</evidence>
<evidence type="ECO:0000256" key="6">
    <source>
        <dbReference type="ARBA" id="ARBA00038076"/>
    </source>
</evidence>
<dbReference type="InterPro" id="IPR025857">
    <property type="entry name" value="MacB_PCD"/>
</dbReference>
<protein>
    <submittedName>
        <fullName evidence="10">Multidrug ABC transporter substrate-binding protein</fullName>
    </submittedName>
</protein>
<evidence type="ECO:0000256" key="7">
    <source>
        <dbReference type="SAM" id="Phobius"/>
    </source>
</evidence>
<dbReference type="Pfam" id="PF12704">
    <property type="entry name" value="MacB_PCD"/>
    <property type="match status" value="1"/>
</dbReference>
<feature type="domain" description="MacB-like periplasmic core" evidence="9">
    <location>
        <begin position="20"/>
        <end position="243"/>
    </location>
</feature>
<feature type="domain" description="ABC3 transporter permease C-terminal" evidence="8">
    <location>
        <begin position="284"/>
        <end position="393"/>
    </location>
</feature>
<proteinExistence type="inferred from homology"/>
<evidence type="ECO:0000256" key="5">
    <source>
        <dbReference type="ARBA" id="ARBA00023136"/>
    </source>
</evidence>
<comment type="similarity">
    <text evidence="6">Belongs to the ABC-4 integral membrane protein family.</text>
</comment>
<dbReference type="InterPro" id="IPR050250">
    <property type="entry name" value="Macrolide_Exporter_MacB"/>
</dbReference>
<accession>A0A1Q6R3D9</accession>
<feature type="transmembrane region" description="Helical" evidence="7">
    <location>
        <begin position="326"/>
        <end position="359"/>
    </location>
</feature>
<organism evidence="10 11">
    <name type="scientific">Phascolarctobacterium succinatutens</name>
    <dbReference type="NCBI Taxonomy" id="626940"/>
    <lineage>
        <taxon>Bacteria</taxon>
        <taxon>Bacillati</taxon>
        <taxon>Bacillota</taxon>
        <taxon>Negativicutes</taxon>
        <taxon>Acidaminococcales</taxon>
        <taxon>Acidaminococcaceae</taxon>
        <taxon>Phascolarctobacterium</taxon>
    </lineage>
</organism>
<comment type="caution">
    <text evidence="10">The sequence shown here is derived from an EMBL/GenBank/DDBJ whole genome shotgun (WGS) entry which is preliminary data.</text>
</comment>
<dbReference type="InterPro" id="IPR003838">
    <property type="entry name" value="ABC3_permease_C"/>
</dbReference>
<keyword evidence="3 7" id="KW-0812">Transmembrane</keyword>
<dbReference type="Proteomes" id="UP000186777">
    <property type="component" value="Unassembled WGS sequence"/>
</dbReference>
<feature type="transmembrane region" description="Helical" evidence="7">
    <location>
        <begin position="21"/>
        <end position="44"/>
    </location>
</feature>
<keyword evidence="2" id="KW-1003">Cell membrane</keyword>
<reference evidence="10 11" key="1">
    <citation type="journal article" date="2016" name="Nat. Biotechnol.">
        <title>Measurement of bacterial replication rates in microbial communities.</title>
        <authorList>
            <person name="Brown C.T."/>
            <person name="Olm M.R."/>
            <person name="Thomas B.C."/>
            <person name="Banfield J.F."/>
        </authorList>
    </citation>
    <scope>NUCLEOTIDE SEQUENCE [LARGE SCALE GENOMIC DNA]</scope>
    <source>
        <strain evidence="10">46_33</strain>
    </source>
</reference>
<dbReference type="PANTHER" id="PTHR30572:SF4">
    <property type="entry name" value="ABC TRANSPORTER PERMEASE YTRF"/>
    <property type="match status" value="1"/>
</dbReference>
<dbReference type="Pfam" id="PF02687">
    <property type="entry name" value="FtsX"/>
    <property type="match status" value="1"/>
</dbReference>
<evidence type="ECO:0000259" key="8">
    <source>
        <dbReference type="Pfam" id="PF02687"/>
    </source>
</evidence>
<dbReference type="GO" id="GO:0022857">
    <property type="term" value="F:transmembrane transporter activity"/>
    <property type="evidence" value="ECO:0007669"/>
    <property type="project" value="TreeGrafter"/>
</dbReference>
<dbReference type="AlphaFoldDB" id="A0A1Q6R3D9"/>
<evidence type="ECO:0000256" key="4">
    <source>
        <dbReference type="ARBA" id="ARBA00022989"/>
    </source>
</evidence>
<feature type="transmembrane region" description="Helical" evidence="7">
    <location>
        <begin position="280"/>
        <end position="305"/>
    </location>
</feature>
<evidence type="ECO:0000259" key="9">
    <source>
        <dbReference type="Pfam" id="PF12704"/>
    </source>
</evidence>
<dbReference type="RefSeq" id="WP_303680170.1">
    <property type="nucleotide sequence ID" value="NZ_MNTG01000037.1"/>
</dbReference>
<evidence type="ECO:0000313" key="10">
    <source>
        <dbReference type="EMBL" id="OLA36895.1"/>
    </source>
</evidence>
<evidence type="ECO:0000256" key="2">
    <source>
        <dbReference type="ARBA" id="ARBA00022475"/>
    </source>
</evidence>
<dbReference type="GO" id="GO:0005886">
    <property type="term" value="C:plasma membrane"/>
    <property type="evidence" value="ECO:0007669"/>
    <property type="project" value="UniProtKB-SubCell"/>
</dbReference>
<keyword evidence="5 7" id="KW-0472">Membrane</keyword>
<sequence>MLNESIKMALQGMVSNKLRTFLTLLGIIIGVGAVIAMVSLGFGLKENVKNNISKLGSNLLIITSGGRTASGARLAAGEGVKLTYDDMQAIEKQVDGIANISASVNRSYQMVAGNQNWTSRVEGTTPSNFTISSLEVEDGRVLNERDLISRGRVAVIGKTVADSLFPEGNPVGKIMRINKAPFQVIGVLKSKGQGSMGMDQDDVVYVPLTTAQNRMMGITNVQRIAVQAENENVINDVQADVEQVLRTRHKIKEGANDDFTVGNMAQIMETMMSTANNITILLGCIAAISLLVGGIGIMNIMLVSVTERTREIGIRKALGATYNNILLQFLVESMVIGIIGGTLGVMLGIGASCIISSMAGWNTVISVWAIVIAVIFSVGIGLFFGIYPARKAALLDPIDALRYE</sequence>
<evidence type="ECO:0000256" key="1">
    <source>
        <dbReference type="ARBA" id="ARBA00004651"/>
    </source>
</evidence>
<name>A0A1Q6R3D9_9FIRM</name>
<dbReference type="STRING" id="626940.BHW43_08155"/>
<evidence type="ECO:0000313" key="11">
    <source>
        <dbReference type="Proteomes" id="UP000186777"/>
    </source>
</evidence>
<dbReference type="EMBL" id="MNTG01000037">
    <property type="protein sequence ID" value="OLA36895.1"/>
    <property type="molecule type" value="Genomic_DNA"/>
</dbReference>